<dbReference type="InterPro" id="IPR036423">
    <property type="entry name" value="SOD-like_Cu/Zn_dom_sf"/>
</dbReference>
<dbReference type="GO" id="GO:0005507">
    <property type="term" value="F:copper ion binding"/>
    <property type="evidence" value="ECO:0007669"/>
    <property type="project" value="InterPro"/>
</dbReference>
<dbReference type="EMBL" id="LXIE01000001">
    <property type="protein sequence ID" value="OAD92635.1"/>
    <property type="molecule type" value="Genomic_DNA"/>
</dbReference>
<dbReference type="EC" id="1.15.1.1" evidence="2"/>
<comment type="caution">
    <text evidence="5">The sequence shown here is derived from an EMBL/GenBank/DDBJ whole genome shotgun (WGS) entry which is preliminary data.</text>
</comment>
<proteinExistence type="inferred from homology"/>
<dbReference type="InterPro" id="IPR001424">
    <property type="entry name" value="SOD_Cu_Zn_dom"/>
</dbReference>
<keyword evidence="2" id="KW-0186">Copper</keyword>
<dbReference type="CDD" id="cd00305">
    <property type="entry name" value="Cu-Zn_Superoxide_Dismutase"/>
    <property type="match status" value="1"/>
</dbReference>
<keyword evidence="2" id="KW-0560">Oxidoreductase</keyword>
<dbReference type="PROSITE" id="PS51257">
    <property type="entry name" value="PROKAR_LIPOPROTEIN"/>
    <property type="match status" value="1"/>
</dbReference>
<comment type="cofactor">
    <cofactor evidence="2">
        <name>Cu cation</name>
        <dbReference type="ChEBI" id="CHEBI:23378"/>
    </cofactor>
    <text evidence="2">Binds 1 copper ion per subunit.</text>
</comment>
<feature type="domain" description="Superoxide dismutase copper/zinc binding" evidence="4">
    <location>
        <begin position="67"/>
        <end position="198"/>
    </location>
</feature>
<evidence type="ECO:0000313" key="6">
    <source>
        <dbReference type="Proteomes" id="UP000077552"/>
    </source>
</evidence>
<dbReference type="InterPro" id="IPR024134">
    <property type="entry name" value="SOD_Cu/Zn_/chaperone"/>
</dbReference>
<dbReference type="AlphaFoldDB" id="A0A1A9LJE7"/>
<dbReference type="GO" id="GO:0004784">
    <property type="term" value="F:superoxide dismutase activity"/>
    <property type="evidence" value="ECO:0007669"/>
    <property type="project" value="UniProtKB-EC"/>
</dbReference>
<dbReference type="SUPFAM" id="SSF49329">
    <property type="entry name" value="Cu,Zn superoxide dismutase-like"/>
    <property type="match status" value="1"/>
</dbReference>
<dbReference type="PANTHER" id="PTHR10003">
    <property type="entry name" value="SUPEROXIDE DISMUTASE CU-ZN -RELATED"/>
    <property type="match status" value="1"/>
</dbReference>
<sequence length="200" mass="21395">MKKLGILITAITITTFVGCKNEKKDMENMDGMNDTIQMDSTNSEDAMKEVPIKVSVSMQPKSGSTAKGEISFTEENGMVVMDAKFKGLKPGTHAIHIHEKADCSAEDGTSSGGHWNPTHQKHGKWGDAEGYHKGDIGNFEADADGNGSISMQTDEWCIGCMDENKNIVGKAVIVHDGKDDFTTQPTGDAGGRVSCGGIIK</sequence>
<dbReference type="InterPro" id="IPR018152">
    <property type="entry name" value="SOD_Cu/Zn_BS"/>
</dbReference>
<evidence type="ECO:0000256" key="1">
    <source>
        <dbReference type="ARBA" id="ARBA00010457"/>
    </source>
</evidence>
<dbReference type="Gene3D" id="2.60.40.200">
    <property type="entry name" value="Superoxide dismutase, copper/zinc binding domain"/>
    <property type="match status" value="1"/>
</dbReference>
<gene>
    <name evidence="5" type="ORF">A7A78_01625</name>
</gene>
<keyword evidence="2" id="KW-0862">Zinc</keyword>
<comment type="similarity">
    <text evidence="1 2">Belongs to the Cu-Zn superoxide dismutase family.</text>
</comment>
<keyword evidence="6" id="KW-1185">Reference proteome</keyword>
<accession>A0A1A9LJE7</accession>
<organism evidence="5 6">
    <name type="scientific">Aequorivita soesokkakensis</name>
    <dbReference type="NCBI Taxonomy" id="1385699"/>
    <lineage>
        <taxon>Bacteria</taxon>
        <taxon>Pseudomonadati</taxon>
        <taxon>Bacteroidota</taxon>
        <taxon>Flavobacteriia</taxon>
        <taxon>Flavobacteriales</taxon>
        <taxon>Flavobacteriaceae</taxon>
        <taxon>Aequorivita</taxon>
    </lineage>
</organism>
<evidence type="ECO:0000313" key="5">
    <source>
        <dbReference type="EMBL" id="OAD92635.1"/>
    </source>
</evidence>
<comment type="cofactor">
    <cofactor evidence="2">
        <name>Zn(2+)</name>
        <dbReference type="ChEBI" id="CHEBI:29105"/>
    </cofactor>
    <text evidence="2">Binds 1 zinc ion per subunit.</text>
</comment>
<evidence type="ECO:0000256" key="2">
    <source>
        <dbReference type="RuleBase" id="RU000393"/>
    </source>
</evidence>
<evidence type="ECO:0000256" key="3">
    <source>
        <dbReference type="SAM" id="MobiDB-lite"/>
    </source>
</evidence>
<dbReference type="OrthoDB" id="9792957at2"/>
<dbReference type="PROSITE" id="PS00332">
    <property type="entry name" value="SOD_CU_ZN_2"/>
    <property type="match status" value="1"/>
</dbReference>
<comment type="catalytic activity">
    <reaction evidence="2">
        <text>2 superoxide + 2 H(+) = H2O2 + O2</text>
        <dbReference type="Rhea" id="RHEA:20696"/>
        <dbReference type="ChEBI" id="CHEBI:15378"/>
        <dbReference type="ChEBI" id="CHEBI:15379"/>
        <dbReference type="ChEBI" id="CHEBI:16240"/>
        <dbReference type="ChEBI" id="CHEBI:18421"/>
        <dbReference type="EC" id="1.15.1.1"/>
    </reaction>
</comment>
<protein>
    <recommendedName>
        <fullName evidence="2">Superoxide dismutase [Cu-Zn]</fullName>
        <ecNumber evidence="2">1.15.1.1</ecNumber>
    </recommendedName>
</protein>
<evidence type="ECO:0000259" key="4">
    <source>
        <dbReference type="Pfam" id="PF00080"/>
    </source>
</evidence>
<feature type="region of interest" description="Disordered" evidence="3">
    <location>
        <begin position="104"/>
        <end position="125"/>
    </location>
</feature>
<dbReference type="RefSeq" id="WP_068760584.1">
    <property type="nucleotide sequence ID" value="NZ_LXIE01000001.1"/>
</dbReference>
<name>A0A1A9LJE7_9FLAO</name>
<dbReference type="Proteomes" id="UP000077552">
    <property type="component" value="Unassembled WGS sequence"/>
</dbReference>
<comment type="function">
    <text evidence="2">Destroys radicals which are normally produced within the cells and which are toxic to biological systems.</text>
</comment>
<keyword evidence="2" id="KW-0479">Metal-binding</keyword>
<reference evidence="5 6" key="1">
    <citation type="submission" date="2016-05" db="EMBL/GenBank/DDBJ databases">
        <title>Genome sequencing of Vitellibacter soesokkakensis RSSK-12.</title>
        <authorList>
            <person name="Thevarajoo S."/>
            <person name="Selvaratnam C."/>
            <person name="Goh K.M."/>
            <person name="Chan K.-G."/>
            <person name="Chong C.S."/>
        </authorList>
    </citation>
    <scope>NUCLEOTIDE SEQUENCE [LARGE SCALE GENOMIC DNA]</scope>
    <source>
        <strain evidence="5 6">RSSK-12</strain>
    </source>
</reference>
<dbReference type="STRING" id="1385699.A7A78_01625"/>
<dbReference type="Pfam" id="PF00080">
    <property type="entry name" value="Sod_Cu"/>
    <property type="match status" value="1"/>
</dbReference>